<comment type="caution">
    <text evidence="1">The sequence shown here is derived from an EMBL/GenBank/DDBJ whole genome shotgun (WGS) entry which is preliminary data.</text>
</comment>
<evidence type="ECO:0000313" key="1">
    <source>
        <dbReference type="EMBL" id="PNX77584.1"/>
    </source>
</evidence>
<sequence>CGEVVVVMDVVVVEEVTRSVFVVEGRQHS</sequence>
<dbReference type="AlphaFoldDB" id="A0A2K3LGD3"/>
<accession>A0A2K3LGD3</accession>
<gene>
    <name evidence="1" type="ORF">L195_g033552</name>
</gene>
<proteinExistence type="predicted"/>
<reference evidence="1 2" key="2">
    <citation type="journal article" date="2017" name="Front. Plant Sci.">
        <title>Gene Classification and Mining of Molecular Markers Useful in Red Clover (Trifolium pratense) Breeding.</title>
        <authorList>
            <person name="Istvanek J."/>
            <person name="Dluhosova J."/>
            <person name="Dluhos P."/>
            <person name="Patkova L."/>
            <person name="Nedelnik J."/>
            <person name="Repkova J."/>
        </authorList>
    </citation>
    <scope>NUCLEOTIDE SEQUENCE [LARGE SCALE GENOMIC DNA]</scope>
    <source>
        <strain evidence="2">cv. Tatra</strain>
        <tissue evidence="1">Young leaves</tissue>
    </source>
</reference>
<name>A0A2K3LGD3_TRIPR</name>
<reference evidence="1 2" key="1">
    <citation type="journal article" date="2014" name="Am. J. Bot.">
        <title>Genome assembly and annotation for red clover (Trifolium pratense; Fabaceae).</title>
        <authorList>
            <person name="Istvanek J."/>
            <person name="Jaros M."/>
            <person name="Krenek A."/>
            <person name="Repkova J."/>
        </authorList>
    </citation>
    <scope>NUCLEOTIDE SEQUENCE [LARGE SCALE GENOMIC DNA]</scope>
    <source>
        <strain evidence="2">cv. Tatra</strain>
        <tissue evidence="1">Young leaves</tissue>
    </source>
</reference>
<feature type="non-terminal residue" evidence="1">
    <location>
        <position position="1"/>
    </location>
</feature>
<evidence type="ECO:0000313" key="2">
    <source>
        <dbReference type="Proteomes" id="UP000236291"/>
    </source>
</evidence>
<organism evidence="1 2">
    <name type="scientific">Trifolium pratense</name>
    <name type="common">Red clover</name>
    <dbReference type="NCBI Taxonomy" id="57577"/>
    <lineage>
        <taxon>Eukaryota</taxon>
        <taxon>Viridiplantae</taxon>
        <taxon>Streptophyta</taxon>
        <taxon>Embryophyta</taxon>
        <taxon>Tracheophyta</taxon>
        <taxon>Spermatophyta</taxon>
        <taxon>Magnoliopsida</taxon>
        <taxon>eudicotyledons</taxon>
        <taxon>Gunneridae</taxon>
        <taxon>Pentapetalae</taxon>
        <taxon>rosids</taxon>
        <taxon>fabids</taxon>
        <taxon>Fabales</taxon>
        <taxon>Fabaceae</taxon>
        <taxon>Papilionoideae</taxon>
        <taxon>50 kb inversion clade</taxon>
        <taxon>NPAAA clade</taxon>
        <taxon>Hologalegina</taxon>
        <taxon>IRL clade</taxon>
        <taxon>Trifolieae</taxon>
        <taxon>Trifolium</taxon>
    </lineage>
</organism>
<dbReference type="Proteomes" id="UP000236291">
    <property type="component" value="Unassembled WGS sequence"/>
</dbReference>
<protein>
    <submittedName>
        <fullName evidence="1">Uncharacterized protein</fullName>
    </submittedName>
</protein>
<dbReference type="EMBL" id="ASHM01032611">
    <property type="protein sequence ID" value="PNX77584.1"/>
    <property type="molecule type" value="Genomic_DNA"/>
</dbReference>